<keyword evidence="9" id="KW-0472">Membrane</keyword>
<organism evidence="11">
    <name type="scientific">Caldithrix abyssi</name>
    <dbReference type="NCBI Taxonomy" id="187145"/>
    <lineage>
        <taxon>Bacteria</taxon>
        <taxon>Pseudomonadati</taxon>
        <taxon>Calditrichota</taxon>
        <taxon>Calditrichia</taxon>
        <taxon>Calditrichales</taxon>
        <taxon>Calditrichaceae</taxon>
        <taxon>Caldithrix</taxon>
    </lineage>
</organism>
<dbReference type="Pfam" id="PF02518">
    <property type="entry name" value="HATPase_c"/>
    <property type="match status" value="1"/>
</dbReference>
<gene>
    <name evidence="11" type="ORF">ENJ15_04175</name>
</gene>
<dbReference type="SMART" id="SM00388">
    <property type="entry name" value="HisKA"/>
    <property type="match status" value="1"/>
</dbReference>
<evidence type="ECO:0000256" key="4">
    <source>
        <dbReference type="ARBA" id="ARBA00022679"/>
    </source>
</evidence>
<dbReference type="InterPro" id="IPR036890">
    <property type="entry name" value="HATPase_C_sf"/>
</dbReference>
<accession>A0A7V5VEW9</accession>
<dbReference type="Gene3D" id="1.10.287.130">
    <property type="match status" value="1"/>
</dbReference>
<dbReference type="InterPro" id="IPR003661">
    <property type="entry name" value="HisK_dim/P_dom"/>
</dbReference>
<keyword evidence="7" id="KW-0067">ATP-binding</keyword>
<dbReference type="SUPFAM" id="SSF69318">
    <property type="entry name" value="Integrin alpha N-terminal domain"/>
    <property type="match status" value="1"/>
</dbReference>
<dbReference type="InterPro" id="IPR000014">
    <property type="entry name" value="PAS"/>
</dbReference>
<evidence type="ECO:0000313" key="11">
    <source>
        <dbReference type="EMBL" id="HHM02185.1"/>
    </source>
</evidence>
<dbReference type="PANTHER" id="PTHR43065">
    <property type="entry name" value="SENSOR HISTIDINE KINASE"/>
    <property type="match status" value="1"/>
</dbReference>
<feature type="domain" description="Histidine kinase" evidence="10">
    <location>
        <begin position="442"/>
        <end position="660"/>
    </location>
</feature>
<evidence type="ECO:0000256" key="2">
    <source>
        <dbReference type="ARBA" id="ARBA00012438"/>
    </source>
</evidence>
<feature type="transmembrane region" description="Helical" evidence="9">
    <location>
        <begin position="281"/>
        <end position="303"/>
    </location>
</feature>
<sequence>KARLISRNNRKFLLFTLHPGRASRPRGVYIYDLEKKTIVKRFENQSTKEKFLFFDLTGDGHKEIIVLGKANGNGPRHAPFTDYKNWVFFLDRNLKEIFPPLSFGAYPSSIKALPVDINGRPHLLIALYRLGKEFTQKPLGIFLVDGEGHFARRHYFNIKGIKTLNMAPDNVDNPRQLYFTFSNSQLGRYDISSNTLTLINTDSNNLQIISVHDLDMDGTNELLLESDNSLQVFDQDFNLLAKTDIPGQAYTSIRLQGPNVPPEIGASGINFFYRYRIQKNLLVPMLPALFAGLVLLLSLIFIFTGRLINRTYIYFSYFVYSIKQTPNGVLILRPGGRIFHINNRFRYLLNLDEPVVKNGVYHKVFAPYPDIVQFIGETLQNKQAGQKELFIRLENTEIHGQISALPFNTRFGRTIAWLIEVQDFSEPVLSDRHKTWSHTVRKMAHDIKTPLGSVLLNIERIQQKIEDTLPAAAGITANDFTMTLSEIRRIQEMTRQFLKFTKIDAPDLQPAPFHKILEDTLQMFEAYFNEELRVELNLEREACTVLADRQQLKMALQIFIENSIDALKGKGKILISTVLAQNLEKNFRNELEIEIADNGPGITPENQGQIFEPFFTTKKEGTGMGLAIARKIIYDHHGTLELISRENYGAVFRITLPAYRRNR</sequence>
<protein>
    <recommendedName>
        <fullName evidence="2">histidine kinase</fullName>
        <ecNumber evidence="2">2.7.13.3</ecNumber>
    </recommendedName>
</protein>
<dbReference type="PRINTS" id="PR00344">
    <property type="entry name" value="BCTRLSENSOR"/>
</dbReference>
<dbReference type="EC" id="2.7.13.3" evidence="2"/>
<dbReference type="EMBL" id="DRLI01000158">
    <property type="protein sequence ID" value="HHM02185.1"/>
    <property type="molecule type" value="Genomic_DNA"/>
</dbReference>
<dbReference type="Pfam" id="PF00512">
    <property type="entry name" value="HisKA"/>
    <property type="match status" value="1"/>
</dbReference>
<evidence type="ECO:0000256" key="9">
    <source>
        <dbReference type="SAM" id="Phobius"/>
    </source>
</evidence>
<dbReference type="PANTHER" id="PTHR43065:SF10">
    <property type="entry name" value="PEROXIDE STRESS-ACTIVATED HISTIDINE KINASE MAK3"/>
    <property type="match status" value="1"/>
</dbReference>
<dbReference type="InterPro" id="IPR028994">
    <property type="entry name" value="Integrin_alpha_N"/>
</dbReference>
<dbReference type="InterPro" id="IPR003594">
    <property type="entry name" value="HATPase_dom"/>
</dbReference>
<evidence type="ECO:0000256" key="8">
    <source>
        <dbReference type="ARBA" id="ARBA00023012"/>
    </source>
</evidence>
<evidence type="ECO:0000256" key="6">
    <source>
        <dbReference type="ARBA" id="ARBA00022777"/>
    </source>
</evidence>
<comment type="caution">
    <text evidence="11">The sequence shown here is derived from an EMBL/GenBank/DDBJ whole genome shotgun (WGS) entry which is preliminary data.</text>
</comment>
<keyword evidence="6" id="KW-0418">Kinase</keyword>
<evidence type="ECO:0000256" key="7">
    <source>
        <dbReference type="ARBA" id="ARBA00022840"/>
    </source>
</evidence>
<dbReference type="InterPro" id="IPR036097">
    <property type="entry name" value="HisK_dim/P_sf"/>
</dbReference>
<dbReference type="SUPFAM" id="SSF47384">
    <property type="entry name" value="Homodimeric domain of signal transducing histidine kinase"/>
    <property type="match status" value="1"/>
</dbReference>
<dbReference type="InterPro" id="IPR005467">
    <property type="entry name" value="His_kinase_dom"/>
</dbReference>
<feature type="non-terminal residue" evidence="11">
    <location>
        <position position="1"/>
    </location>
</feature>
<reference evidence="11" key="1">
    <citation type="journal article" date="2020" name="mSystems">
        <title>Genome- and Community-Level Interaction Insights into Carbon Utilization and Element Cycling Functions of Hydrothermarchaeota in Hydrothermal Sediment.</title>
        <authorList>
            <person name="Zhou Z."/>
            <person name="Liu Y."/>
            <person name="Xu W."/>
            <person name="Pan J."/>
            <person name="Luo Z.H."/>
            <person name="Li M."/>
        </authorList>
    </citation>
    <scope>NUCLEOTIDE SEQUENCE [LARGE SCALE GENOMIC DNA]</scope>
    <source>
        <strain evidence="11">HyVt-460</strain>
    </source>
</reference>
<dbReference type="InterPro" id="IPR004358">
    <property type="entry name" value="Sig_transdc_His_kin-like_C"/>
</dbReference>
<evidence type="ECO:0000256" key="1">
    <source>
        <dbReference type="ARBA" id="ARBA00000085"/>
    </source>
</evidence>
<dbReference type="PROSITE" id="PS50109">
    <property type="entry name" value="HIS_KIN"/>
    <property type="match status" value="1"/>
</dbReference>
<evidence type="ECO:0000256" key="5">
    <source>
        <dbReference type="ARBA" id="ARBA00022741"/>
    </source>
</evidence>
<dbReference type="SMART" id="SM00387">
    <property type="entry name" value="HATPase_c"/>
    <property type="match status" value="1"/>
</dbReference>
<evidence type="ECO:0000256" key="3">
    <source>
        <dbReference type="ARBA" id="ARBA00022553"/>
    </source>
</evidence>
<dbReference type="Gene3D" id="3.30.565.10">
    <property type="entry name" value="Histidine kinase-like ATPase, C-terminal domain"/>
    <property type="match status" value="1"/>
</dbReference>
<dbReference type="CDD" id="cd00082">
    <property type="entry name" value="HisKA"/>
    <property type="match status" value="1"/>
</dbReference>
<dbReference type="Proteomes" id="UP000885771">
    <property type="component" value="Unassembled WGS sequence"/>
</dbReference>
<keyword evidence="8" id="KW-0902">Two-component regulatory system</keyword>
<name>A0A7V5VEW9_CALAY</name>
<keyword evidence="9" id="KW-0812">Transmembrane</keyword>
<keyword evidence="4" id="KW-0808">Transferase</keyword>
<dbReference type="AlphaFoldDB" id="A0A7V5VEW9"/>
<proteinExistence type="predicted"/>
<keyword evidence="5" id="KW-0547">Nucleotide-binding</keyword>
<dbReference type="GO" id="GO:0000155">
    <property type="term" value="F:phosphorelay sensor kinase activity"/>
    <property type="evidence" value="ECO:0007669"/>
    <property type="project" value="InterPro"/>
</dbReference>
<dbReference type="SUPFAM" id="SSF55874">
    <property type="entry name" value="ATPase domain of HSP90 chaperone/DNA topoisomerase II/histidine kinase"/>
    <property type="match status" value="1"/>
</dbReference>
<keyword evidence="3" id="KW-0597">Phosphoprotein</keyword>
<keyword evidence="9" id="KW-1133">Transmembrane helix</keyword>
<evidence type="ECO:0000259" key="10">
    <source>
        <dbReference type="PROSITE" id="PS50109"/>
    </source>
</evidence>
<comment type="catalytic activity">
    <reaction evidence="1">
        <text>ATP + protein L-histidine = ADP + protein N-phospho-L-histidine.</text>
        <dbReference type="EC" id="2.7.13.3"/>
    </reaction>
</comment>
<dbReference type="CDD" id="cd00130">
    <property type="entry name" value="PAS"/>
    <property type="match status" value="1"/>
</dbReference>
<dbReference type="GO" id="GO:0005524">
    <property type="term" value="F:ATP binding"/>
    <property type="evidence" value="ECO:0007669"/>
    <property type="project" value="UniProtKB-KW"/>
</dbReference>